<evidence type="ECO:0000256" key="8">
    <source>
        <dbReference type="ARBA" id="ARBA00022840"/>
    </source>
</evidence>
<dbReference type="GO" id="GO:0009090">
    <property type="term" value="P:homoserine biosynthetic process"/>
    <property type="evidence" value="ECO:0007669"/>
    <property type="project" value="TreeGrafter"/>
</dbReference>
<keyword evidence="13" id="KW-1185">Reference proteome</keyword>
<evidence type="ECO:0000256" key="10">
    <source>
        <dbReference type="ARBA" id="ARBA00047872"/>
    </source>
</evidence>
<feature type="domain" description="ACT" evidence="11">
    <location>
        <begin position="96"/>
        <end position="154"/>
    </location>
</feature>
<dbReference type="RefSeq" id="WP_090263481.1">
    <property type="nucleotide sequence ID" value="NZ_AP023321.1"/>
</dbReference>
<evidence type="ECO:0000256" key="9">
    <source>
        <dbReference type="ARBA" id="ARBA00023154"/>
    </source>
</evidence>
<dbReference type="GO" id="GO:0004072">
    <property type="term" value="F:aspartate kinase activity"/>
    <property type="evidence" value="ECO:0007669"/>
    <property type="project" value="UniProtKB-EC"/>
</dbReference>
<dbReference type="InterPro" id="IPR054352">
    <property type="entry name" value="ACT_Aspartokinase"/>
</dbReference>
<evidence type="ECO:0000256" key="4">
    <source>
        <dbReference type="ARBA" id="ARBA00013059"/>
    </source>
</evidence>
<dbReference type="InterPro" id="IPR002912">
    <property type="entry name" value="ACT_dom"/>
</dbReference>
<evidence type="ECO:0000313" key="12">
    <source>
        <dbReference type="EMBL" id="BCI60309.1"/>
    </source>
</evidence>
<dbReference type="PANTHER" id="PTHR21499:SF3">
    <property type="entry name" value="ASPARTOKINASE"/>
    <property type="match status" value="1"/>
</dbReference>
<dbReference type="Proteomes" id="UP000593890">
    <property type="component" value="Chromosome"/>
</dbReference>
<dbReference type="Pfam" id="PF22468">
    <property type="entry name" value="ACT_9"/>
    <property type="match status" value="2"/>
</dbReference>
<organism evidence="12 13">
    <name type="scientific">Solibaculum mannosilyticum</name>
    <dbReference type="NCBI Taxonomy" id="2780922"/>
    <lineage>
        <taxon>Bacteria</taxon>
        <taxon>Bacillati</taxon>
        <taxon>Bacillota</taxon>
        <taxon>Clostridia</taxon>
        <taxon>Eubacteriales</taxon>
        <taxon>Oscillospiraceae</taxon>
        <taxon>Solibaculum</taxon>
    </lineage>
</organism>
<reference evidence="13" key="1">
    <citation type="submission" date="2020-07" db="EMBL/GenBank/DDBJ databases">
        <title>Complete genome sequencing of Clostridia bacterium strain 12CBH8.</title>
        <authorList>
            <person name="Sakamoto M."/>
            <person name="Murakami T."/>
            <person name="Mori H."/>
        </authorList>
    </citation>
    <scope>NUCLEOTIDE SEQUENCE [LARGE SCALE GENOMIC DNA]</scope>
    <source>
        <strain evidence="13">12CBH8</strain>
    </source>
</reference>
<gene>
    <name evidence="12" type="ORF">C12CBH8_09480</name>
</gene>
<accession>A0A7I8D482</accession>
<dbReference type="Gene3D" id="3.30.2130.10">
    <property type="entry name" value="VC0802-like"/>
    <property type="match status" value="1"/>
</dbReference>
<protein>
    <recommendedName>
        <fullName evidence="4">aspartate kinase</fullName>
        <ecNumber evidence="4">2.7.2.4</ecNumber>
    </recommendedName>
</protein>
<comment type="pathway">
    <text evidence="1">Amino-acid biosynthesis; L-methionine biosynthesis via de novo pathway; L-homoserine from L-aspartate: step 1/3.</text>
</comment>
<dbReference type="GO" id="GO:0009089">
    <property type="term" value="P:lysine biosynthetic process via diaminopimelate"/>
    <property type="evidence" value="ECO:0007669"/>
    <property type="project" value="TreeGrafter"/>
</dbReference>
<dbReference type="GO" id="GO:0005524">
    <property type="term" value="F:ATP binding"/>
    <property type="evidence" value="ECO:0007669"/>
    <property type="project" value="UniProtKB-KW"/>
</dbReference>
<dbReference type="PANTHER" id="PTHR21499">
    <property type="entry name" value="ASPARTATE KINASE"/>
    <property type="match status" value="1"/>
</dbReference>
<dbReference type="EC" id="2.7.2.4" evidence="4"/>
<evidence type="ECO:0000256" key="7">
    <source>
        <dbReference type="ARBA" id="ARBA00022777"/>
    </source>
</evidence>
<evidence type="ECO:0000313" key="13">
    <source>
        <dbReference type="Proteomes" id="UP000593890"/>
    </source>
</evidence>
<comment type="pathway">
    <text evidence="2">Amino-acid biosynthesis; L-threonine biosynthesis; L-threonine from L-aspartate: step 1/5.</text>
</comment>
<dbReference type="PROSITE" id="PS51671">
    <property type="entry name" value="ACT"/>
    <property type="match status" value="1"/>
</dbReference>
<dbReference type="CDD" id="cd04891">
    <property type="entry name" value="ACT_AK-LysC-DapG-like_1"/>
    <property type="match status" value="1"/>
</dbReference>
<comment type="similarity">
    <text evidence="3">Belongs to the aspartokinase family.</text>
</comment>
<dbReference type="GO" id="GO:0005829">
    <property type="term" value="C:cytosol"/>
    <property type="evidence" value="ECO:0007669"/>
    <property type="project" value="TreeGrafter"/>
</dbReference>
<dbReference type="EMBL" id="AP023321">
    <property type="protein sequence ID" value="BCI60309.1"/>
    <property type="molecule type" value="Genomic_DNA"/>
</dbReference>
<evidence type="ECO:0000256" key="5">
    <source>
        <dbReference type="ARBA" id="ARBA00022679"/>
    </source>
</evidence>
<keyword evidence="9" id="KW-0457">Lysine biosynthesis</keyword>
<evidence type="ECO:0000256" key="6">
    <source>
        <dbReference type="ARBA" id="ARBA00022741"/>
    </source>
</evidence>
<keyword evidence="9" id="KW-0028">Amino-acid biosynthesis</keyword>
<sequence>MKISQTVSITEDVTLITLSDSPADIHFISSIFDCIAEAKISVDMIAQSAPIGDRTSLSFTVSDDDMRKALDVVSSLRVSHPSLRPSISSGNVKVSVYSEQMRTQPGVASKVFSAAASSNVDIRLVTTSEVDISLLITKPEAETLSKAIESAFAE</sequence>
<evidence type="ECO:0000259" key="11">
    <source>
        <dbReference type="PROSITE" id="PS51671"/>
    </source>
</evidence>
<keyword evidence="5" id="KW-0808">Transferase</keyword>
<proteinExistence type="inferred from homology"/>
<evidence type="ECO:0000256" key="1">
    <source>
        <dbReference type="ARBA" id="ARBA00004986"/>
    </source>
</evidence>
<name>A0A7I8D482_9FIRM</name>
<dbReference type="KEGG" id="sman:C12CBH8_09480"/>
<keyword evidence="7" id="KW-0418">Kinase</keyword>
<dbReference type="SUPFAM" id="SSF55021">
    <property type="entry name" value="ACT-like"/>
    <property type="match status" value="2"/>
</dbReference>
<keyword evidence="8" id="KW-0067">ATP-binding</keyword>
<comment type="catalytic activity">
    <reaction evidence="10">
        <text>L-aspartate + ATP = 4-phospho-L-aspartate + ADP</text>
        <dbReference type="Rhea" id="RHEA:23776"/>
        <dbReference type="ChEBI" id="CHEBI:29991"/>
        <dbReference type="ChEBI" id="CHEBI:30616"/>
        <dbReference type="ChEBI" id="CHEBI:57535"/>
        <dbReference type="ChEBI" id="CHEBI:456216"/>
        <dbReference type="EC" id="2.7.2.4"/>
    </reaction>
</comment>
<evidence type="ECO:0000256" key="2">
    <source>
        <dbReference type="ARBA" id="ARBA00005139"/>
    </source>
</evidence>
<keyword evidence="6" id="KW-0547">Nucleotide-binding</keyword>
<dbReference type="InterPro" id="IPR045865">
    <property type="entry name" value="ACT-like_dom_sf"/>
</dbReference>
<dbReference type="AlphaFoldDB" id="A0A7I8D482"/>
<evidence type="ECO:0000256" key="3">
    <source>
        <dbReference type="ARBA" id="ARBA00010122"/>
    </source>
</evidence>